<evidence type="ECO:0000313" key="2">
    <source>
        <dbReference type="Proteomes" id="UP001162501"/>
    </source>
</evidence>
<dbReference type="EMBL" id="OX596109">
    <property type="protein sequence ID" value="CAI9703655.1"/>
    <property type="molecule type" value="Genomic_DNA"/>
</dbReference>
<dbReference type="Proteomes" id="UP001162501">
    <property type="component" value="Chromosome 25"/>
</dbReference>
<gene>
    <name evidence="1" type="ORF">MRATA1EN3_LOCUS14868</name>
</gene>
<name>A0ACB0ESJ3_RANTA</name>
<accession>A0ACB0ESJ3</accession>
<organism evidence="1 2">
    <name type="scientific">Rangifer tarandus platyrhynchus</name>
    <name type="common">Svalbard reindeer</name>
    <dbReference type="NCBI Taxonomy" id="3082113"/>
    <lineage>
        <taxon>Eukaryota</taxon>
        <taxon>Metazoa</taxon>
        <taxon>Chordata</taxon>
        <taxon>Craniata</taxon>
        <taxon>Vertebrata</taxon>
        <taxon>Euteleostomi</taxon>
        <taxon>Mammalia</taxon>
        <taxon>Eutheria</taxon>
        <taxon>Laurasiatheria</taxon>
        <taxon>Artiodactyla</taxon>
        <taxon>Ruminantia</taxon>
        <taxon>Pecora</taxon>
        <taxon>Cervidae</taxon>
        <taxon>Odocoileinae</taxon>
        <taxon>Rangifer</taxon>
    </lineage>
</organism>
<protein>
    <submittedName>
        <fullName evidence="1">Uncharacterized protein</fullName>
    </submittedName>
</protein>
<reference evidence="1" key="1">
    <citation type="submission" date="2023-05" db="EMBL/GenBank/DDBJ databases">
        <authorList>
            <consortium name="ELIXIR-Norway"/>
        </authorList>
    </citation>
    <scope>NUCLEOTIDE SEQUENCE</scope>
</reference>
<sequence length="195" mass="21005">MGCRGMSSGREDVGQELESRAAERQWGDVGYESQGDGRETGSSGCASGLRIESHWADFERHRRPGIRPSPSSESSRATLAPPTRRPRALTWSRLGKVACDSQKGHFISAPSVGKMATKGEKTVVIVVTTFNISELDSWWPQEQSRTGTSCYAGGRLGPGPEPPGRRAVLPKLLPGTLLTAFRGLPIFGPLNSTVQ</sequence>
<evidence type="ECO:0000313" key="1">
    <source>
        <dbReference type="EMBL" id="CAI9703655.1"/>
    </source>
</evidence>
<proteinExistence type="predicted"/>